<dbReference type="FunFam" id="1.25.40.10:FF:000582">
    <property type="entry name" value="E3 SUMO-protein ligase RanBP2"/>
    <property type="match status" value="1"/>
</dbReference>
<evidence type="ECO:0000313" key="10">
    <source>
        <dbReference type="EnsemblMetazoa" id="GPPI030030-PA"/>
    </source>
</evidence>
<feature type="repeat" description="TPR" evidence="6">
    <location>
        <begin position="60"/>
        <end position="93"/>
    </location>
</feature>
<dbReference type="InterPro" id="IPR011990">
    <property type="entry name" value="TPR-like_helical_dom_sf"/>
</dbReference>
<reference evidence="10" key="2">
    <citation type="submission" date="2020-05" db="UniProtKB">
        <authorList>
            <consortium name="EnsemblMetazoa"/>
        </authorList>
    </citation>
    <scope>IDENTIFICATION</scope>
    <source>
        <strain evidence="10">IAEA</strain>
    </source>
</reference>
<feature type="region of interest" description="Disordered" evidence="7">
    <location>
        <begin position="1075"/>
        <end position="1095"/>
    </location>
</feature>
<dbReference type="Proteomes" id="UP000092460">
    <property type="component" value="Unassembled WGS sequence"/>
</dbReference>
<dbReference type="GO" id="GO:0005643">
    <property type="term" value="C:nuclear pore"/>
    <property type="evidence" value="ECO:0007669"/>
    <property type="project" value="TreeGrafter"/>
</dbReference>
<keyword evidence="4" id="KW-0862">Zinc</keyword>
<dbReference type="InterPro" id="IPR001876">
    <property type="entry name" value="Znf_RanBP2"/>
</dbReference>
<feature type="domain" description="RanBD1" evidence="8">
    <location>
        <begin position="2446"/>
        <end position="2583"/>
    </location>
</feature>
<dbReference type="PROSITE" id="PS50199">
    <property type="entry name" value="ZF_RANBP2_2"/>
    <property type="match status" value="2"/>
</dbReference>
<feature type="region of interest" description="Disordered" evidence="7">
    <location>
        <begin position="1831"/>
        <end position="1860"/>
    </location>
</feature>
<dbReference type="PANTHER" id="PTHR23138">
    <property type="entry name" value="RAN BINDING PROTEIN"/>
    <property type="match status" value="1"/>
</dbReference>
<dbReference type="SMART" id="SM00547">
    <property type="entry name" value="ZnF_RBZ"/>
    <property type="match status" value="2"/>
</dbReference>
<dbReference type="InterPro" id="IPR011993">
    <property type="entry name" value="PH-like_dom_sf"/>
</dbReference>
<dbReference type="Pfam" id="PF00641">
    <property type="entry name" value="Zn_ribbon_RanBP"/>
    <property type="match status" value="2"/>
</dbReference>
<evidence type="ECO:0000256" key="1">
    <source>
        <dbReference type="ARBA" id="ARBA00022553"/>
    </source>
</evidence>
<evidence type="ECO:0000256" key="5">
    <source>
        <dbReference type="PROSITE-ProRule" id="PRU00322"/>
    </source>
</evidence>
<evidence type="ECO:0000256" key="2">
    <source>
        <dbReference type="ARBA" id="ARBA00022723"/>
    </source>
</evidence>
<sequence length="2589" mass="288898">MHKTKKDVDAKVRVALNKLRSESERNLRGFQIAKLYYNINELATAEQYLCSYLSVKKDDADAHRLMGQIYIRLKKDDRALESFQQSLQLNSKQAGVLTEVCKLLLEDKNLSCKKAKYWCDLAESEHVQNDTILALRLKLTKQDSFENDQTEALLQKEIEARPNYVQLRIYLVRYYMDQNQIFNAFQYVHQVEKLQKDEFINSNEWYNTVFLVLSKYEQLPTAKKDWEFWLLLISCLERQVQISFTLNNSAVSTSTGLIESTNFLFNLDQYLFKFSQIHEMLSVQKEMVELLLHHYRGQFLLHTIALIFKRELMLNKQRWRETARIVLPLLLLAYQVEPRQNKDPWMKHCDEHGTRLIILWQREGSFRCAQVGRTLLSYVNDRTTVDKEKSSPHNRSRCDLLDQIRQICSDGQWRRNIFAALFCNSDQKSKEQSSLLIKCPKFYEPEYELPSVADIERYEEDAQFLRPQSLQHATYLCLCNENLASVHARYFSGLSFSTKNLNVCSAESLNQLDIDSFMYAAAIQAKRSLEVEREAYENYHSGNSNVIGKPYILPFVLMESQLCSDNQAQWWSAAYKVYKNLSNGTDLAELRGTLQYGIEAIRGVNGPKFDMAIVFKLGQIFIERVKSNIKKGEKCLLEARAESICKYGLKLLKMHRKGLLEGVPKYFTYAKFGDVEKDLTNAAEDATSYLAGRYFERKEYEELIEELTGLQLPFASYWQAEAYRKLNQTSKTPKKMKRLYWEKTGECLKQTLTLLKSPNADPNHRLNSIIHDEIRMPHLFNASHLNESCAEVYFSPQNNSSIYHDAEDVFHRRHIDTPPPLSALGSSQRARRRDTTTSTESSKDADNTTECLIKQMSSTLILLKKEILEDLKPELQRVNKEIVLMNEKITGLEQALKAAGKSTNPPSRDEALNMLDDFYVIDDALQQQLYQQQQAQVSTSHILSSRYNSGNSGLGSFIGSNPVAEDQPRLQMPAPVQVQANGFSNPVPQLANYPVNVYGHNQSNAYLMPIVPSPMVAHNDVLLPTSTLQVNKSVGIQPIENGPPANVVISYSDPLPNTNSISLQSRQQPTLSVTIPPHQLKANNTTDSQNSDSRGSIISMLNKNLTSSDTTSKSTAQNVASTPALGTIAAFSFKPQTITAAAAASTIHSNKEQNEQNRTIDSSCRDANKSYAHRQVECKPLTEFKTTTPSSDETVLHTRVEAEEVTFSYRAILFHHIDNEWKERGIGDIKIVKDKEGTCRILMRNDHTQNICANHNLTSEISLTIPENETKGFIWAAKESADGLLRPEKYFVRFKTAEVAAKFQEAFKKAQQEESKLKNHASITNAQTNAPAIPIMPTAASSAQACRSECTSSESNPSLITTVEPSKMSANKFAEFSNFRVGKSMTSFGISPSAIFPPTVNNFSASTFASIFNNFASPPFSADKANLTNATLTPNCNNVPNDLLNNPTAIALPDLIEANTDEETETVLFEQRAKLMRYDKEASGWKEKCLGNIKLLQNKNDPNKLRLEMRREQLHNACCNQPVYKTTVFKSVKNSQTTLSWVGQDFSGTETVEEMLTVRFKTPEICKQFHDIILKAQNQMSADEGVSSSLSSNKNESKPENKSDVIDCNAKQEGFGDAFKPKPGSWICSVCYITNAADKLYCVACELPKENTLLSKRPTSSNTVPNVKATFNFGTGPNVAQLQSAATPRPFTFSKSNAIAKPTTITPATQTAVGKEKILSAPENFGDQFKAKAGSWTCSSCYVINNDGLMYCIACDAPRSDAVLEEASSQNAPNIEQNFSFGFKVPDDNEEQENSNLDFTFGSGSVAATNTFTFPIPLATSSTLSSIGNVDASSMPAASTSNTAETLSANTTGASGESAPNAFSLTRKGFTFTFKPKSPGRSVKSPVKFGGGDADGGGDEDVEREYHEEEENNTHFTPVIPLPEKVEAKTGEEEEEILYIHRAKLYRFTDGEWKERGLGNVKILRHLVTKRLRVLMRRDQVLKICLNHALSEDLEYKRKDDKSWLFAVNDFSEETMELQKFSLRFKSKKIAEGFVEAVKKALDGSALPILETTCGSVSTEKSVTRKPPASAFNISEENEKLANELKLPLEFFEAKPPCIGCRGCDADNFTFSASKDNEIFISREDTKHCTLPMELPSLMLIKQNTFSSVVSAAATTKTPSASINFKKKLVDAFIASENSIAKTNENVSVKIDGQEGQSSSILFTTKSPTIDENKTMFSGAANNVTFTISNNTQSTSIFGGTGSGVSGASIFGQKSSLFGGNTSVFGAGDSNKSIFSFSANNSSQIASNSSIFGSSFTSFTGFSPNKTGGSGGYVFGTTATATVQSRGSLFGGFSTATSSSTADTPKFMDLSKTATAAIDFATLAEKASKDAKNDSLLGKGNTKHAPGEFIGLVNQDAFANFNKKIPENQKPNEKSSPGNTSNDSKNNIPGDVDSENKTNDENYDPHYEPIIALPDEIVVKTGEEEESKLFGERASLFRWDSTNKEWKERGVGELKILFHRDKGTYRMLMRREQIHKLVLNHRIGADFIFNNLGKNPKSFVWASMNYAESSEGLLEKLAVRFSNEKLANQFSEQLKECIEACKKRNNEID</sequence>
<evidence type="ECO:0000259" key="9">
    <source>
        <dbReference type="PROSITE" id="PS50199"/>
    </source>
</evidence>
<dbReference type="InterPro" id="IPR036443">
    <property type="entry name" value="Znf_RanBP2_sf"/>
</dbReference>
<keyword evidence="1" id="KW-0597">Phosphoprotein</keyword>
<dbReference type="Gene3D" id="4.10.1060.10">
    <property type="entry name" value="Zinc finger, RanBP2-type"/>
    <property type="match status" value="2"/>
</dbReference>
<dbReference type="GO" id="GO:0008270">
    <property type="term" value="F:zinc ion binding"/>
    <property type="evidence" value="ECO:0007669"/>
    <property type="project" value="UniProtKB-KW"/>
</dbReference>
<keyword evidence="2" id="KW-0479">Metal-binding</keyword>
<protein>
    <recommendedName>
        <fullName evidence="12">E3 SUMO-protein ligase RanBP2</fullName>
    </recommendedName>
</protein>
<organism evidence="10 11">
    <name type="scientific">Glossina palpalis gambiensis</name>
    <dbReference type="NCBI Taxonomy" id="67801"/>
    <lineage>
        <taxon>Eukaryota</taxon>
        <taxon>Metazoa</taxon>
        <taxon>Ecdysozoa</taxon>
        <taxon>Arthropoda</taxon>
        <taxon>Hexapoda</taxon>
        <taxon>Insecta</taxon>
        <taxon>Pterygota</taxon>
        <taxon>Neoptera</taxon>
        <taxon>Endopterygota</taxon>
        <taxon>Diptera</taxon>
        <taxon>Brachycera</taxon>
        <taxon>Muscomorpha</taxon>
        <taxon>Hippoboscoidea</taxon>
        <taxon>Glossinidae</taxon>
        <taxon>Glossina</taxon>
    </lineage>
</organism>
<dbReference type="InterPro" id="IPR000156">
    <property type="entry name" value="Ran_bind_dom"/>
</dbReference>
<reference evidence="11" key="1">
    <citation type="submission" date="2015-01" db="EMBL/GenBank/DDBJ databases">
        <authorList>
            <person name="Aksoy S."/>
            <person name="Warren W."/>
            <person name="Wilson R.K."/>
        </authorList>
    </citation>
    <scope>NUCLEOTIDE SEQUENCE [LARGE SCALE GENOMIC DNA]</scope>
    <source>
        <strain evidence="11">IAEA</strain>
    </source>
</reference>
<feature type="domain" description="RanBD1" evidence="8">
    <location>
        <begin position="1915"/>
        <end position="2041"/>
    </location>
</feature>
<keyword evidence="11" id="KW-1185">Reference proteome</keyword>
<feature type="compositionally biased region" description="Polar residues" evidence="7">
    <location>
        <begin position="1831"/>
        <end position="1855"/>
    </location>
</feature>
<evidence type="ECO:0000259" key="8">
    <source>
        <dbReference type="PROSITE" id="PS50196"/>
    </source>
</evidence>
<dbReference type="PROSITE" id="PS50196">
    <property type="entry name" value="RANBD1"/>
    <property type="match status" value="4"/>
</dbReference>
<dbReference type="SUPFAM" id="SSF90209">
    <property type="entry name" value="Ran binding protein zinc finger-like"/>
    <property type="match status" value="2"/>
</dbReference>
<keyword evidence="6" id="KW-0802">TPR repeat</keyword>
<dbReference type="SMART" id="SM00160">
    <property type="entry name" value="RanBD"/>
    <property type="match status" value="4"/>
</dbReference>
<feature type="compositionally biased region" description="Polar residues" evidence="7">
    <location>
        <begin position="1081"/>
        <end position="1095"/>
    </location>
</feature>
<dbReference type="GO" id="GO:0005096">
    <property type="term" value="F:GTPase activator activity"/>
    <property type="evidence" value="ECO:0007669"/>
    <property type="project" value="TreeGrafter"/>
</dbReference>
<evidence type="ECO:0000313" key="11">
    <source>
        <dbReference type="Proteomes" id="UP000092460"/>
    </source>
</evidence>
<feature type="domain" description="RanBP2-type" evidence="9">
    <location>
        <begin position="1622"/>
        <end position="1651"/>
    </location>
</feature>
<dbReference type="PROSITE" id="PS01358">
    <property type="entry name" value="ZF_RANBP2_1"/>
    <property type="match status" value="2"/>
</dbReference>
<feature type="region of interest" description="Disordered" evidence="7">
    <location>
        <begin position="2405"/>
        <end position="2446"/>
    </location>
</feature>
<dbReference type="SUPFAM" id="SSF50729">
    <property type="entry name" value="PH domain-like"/>
    <property type="match status" value="4"/>
</dbReference>
<feature type="region of interest" description="Disordered" evidence="7">
    <location>
        <begin position="814"/>
        <end position="848"/>
    </location>
</feature>
<feature type="compositionally biased region" description="Basic and acidic residues" evidence="7">
    <location>
        <begin position="2434"/>
        <end position="2446"/>
    </location>
</feature>
<dbReference type="EnsemblMetazoa" id="GPPI030030-RA">
    <property type="protein sequence ID" value="GPPI030030-PA"/>
    <property type="gene ID" value="GPPI030030"/>
</dbReference>
<feature type="compositionally biased region" description="Polar residues" evidence="7">
    <location>
        <begin position="2414"/>
        <end position="2427"/>
    </location>
</feature>
<accession>A0A1B0BHA2</accession>
<dbReference type="InterPro" id="IPR019734">
    <property type="entry name" value="TPR_rpt"/>
</dbReference>
<dbReference type="Gene3D" id="1.25.40.10">
    <property type="entry name" value="Tetratricopeptide repeat domain"/>
    <property type="match status" value="1"/>
</dbReference>
<dbReference type="STRING" id="67801.A0A1B0BHA2"/>
<evidence type="ECO:0000256" key="4">
    <source>
        <dbReference type="ARBA" id="ARBA00022833"/>
    </source>
</evidence>
<evidence type="ECO:0000256" key="7">
    <source>
        <dbReference type="SAM" id="MobiDB-lite"/>
    </source>
</evidence>
<keyword evidence="3 5" id="KW-0863">Zinc-finger</keyword>
<dbReference type="SMART" id="SM00028">
    <property type="entry name" value="TPR"/>
    <property type="match status" value="1"/>
</dbReference>
<dbReference type="InterPro" id="IPR045255">
    <property type="entry name" value="RanBP1-like"/>
</dbReference>
<dbReference type="Pfam" id="PF00638">
    <property type="entry name" value="Ran_BP1"/>
    <property type="match status" value="4"/>
</dbReference>
<evidence type="ECO:0008006" key="12">
    <source>
        <dbReference type="Google" id="ProtNLM"/>
    </source>
</evidence>
<feature type="domain" description="RanBD1" evidence="8">
    <location>
        <begin position="1445"/>
        <end position="1582"/>
    </location>
</feature>
<dbReference type="VEuPathDB" id="VectorBase:GPPI030030"/>
<feature type="domain" description="RanBP2-type" evidence="9">
    <location>
        <begin position="1732"/>
        <end position="1761"/>
    </location>
</feature>
<evidence type="ECO:0000256" key="3">
    <source>
        <dbReference type="ARBA" id="ARBA00022771"/>
    </source>
</evidence>
<feature type="domain" description="RanBD1" evidence="8">
    <location>
        <begin position="1183"/>
        <end position="1316"/>
    </location>
</feature>
<evidence type="ECO:0000256" key="6">
    <source>
        <dbReference type="PROSITE-ProRule" id="PRU00339"/>
    </source>
</evidence>
<name>A0A1B0BHA2_9MUSC</name>
<dbReference type="FunFam" id="2.30.29.30:FF:000018">
    <property type="entry name" value="E3 SUMO-protein ligase RanBP2"/>
    <property type="match status" value="2"/>
</dbReference>
<dbReference type="Gene3D" id="2.30.29.30">
    <property type="entry name" value="Pleckstrin-homology domain (PH domain)/Phosphotyrosine-binding domain (PTB)"/>
    <property type="match status" value="4"/>
</dbReference>
<dbReference type="GO" id="GO:0005737">
    <property type="term" value="C:cytoplasm"/>
    <property type="evidence" value="ECO:0007669"/>
    <property type="project" value="TreeGrafter"/>
</dbReference>
<dbReference type="PANTHER" id="PTHR23138:SF87">
    <property type="entry name" value="E3 SUMO-PROTEIN LIGASE RANBP2"/>
    <property type="match status" value="1"/>
</dbReference>
<feature type="region of interest" description="Disordered" evidence="7">
    <location>
        <begin position="1584"/>
        <end position="1605"/>
    </location>
</feature>
<dbReference type="SUPFAM" id="SSF48452">
    <property type="entry name" value="TPR-like"/>
    <property type="match status" value="1"/>
</dbReference>
<proteinExistence type="predicted"/>
<feature type="compositionally biased region" description="Basic and acidic residues" evidence="7">
    <location>
        <begin position="1595"/>
        <end position="1605"/>
    </location>
</feature>
<dbReference type="PROSITE" id="PS50005">
    <property type="entry name" value="TPR"/>
    <property type="match status" value="1"/>
</dbReference>
<dbReference type="EMBL" id="JXJN01014244">
    <property type="status" value="NOT_ANNOTATED_CDS"/>
    <property type="molecule type" value="Genomic_DNA"/>
</dbReference>